<comment type="caution">
    <text evidence="5">The sequence shown here is derived from an EMBL/GenBank/DDBJ whole genome shotgun (WGS) entry which is preliminary data.</text>
</comment>
<gene>
    <name evidence="5" type="ORF">JO379_000633</name>
</gene>
<dbReference type="InterPro" id="IPR020904">
    <property type="entry name" value="Sc_DH/Rdtase_CS"/>
</dbReference>
<dbReference type="PRINTS" id="PR00080">
    <property type="entry name" value="SDRFAMILY"/>
</dbReference>
<dbReference type="PRINTS" id="PR00081">
    <property type="entry name" value="GDHRDH"/>
</dbReference>
<feature type="region of interest" description="Disordered" evidence="4">
    <location>
        <begin position="1"/>
        <end position="20"/>
    </location>
</feature>
<evidence type="ECO:0000256" key="4">
    <source>
        <dbReference type="SAM" id="MobiDB-lite"/>
    </source>
</evidence>
<dbReference type="EMBL" id="JAGIOH010000001">
    <property type="protein sequence ID" value="MBP2401164.1"/>
    <property type="molecule type" value="Genomic_DNA"/>
</dbReference>
<proteinExistence type="inferred from homology"/>
<evidence type="ECO:0000313" key="5">
    <source>
        <dbReference type="EMBL" id="MBP2401164.1"/>
    </source>
</evidence>
<dbReference type="PANTHER" id="PTHR44196:SF1">
    <property type="entry name" value="DEHYDROGENASE_REDUCTASE SDR FAMILY MEMBER 7B"/>
    <property type="match status" value="1"/>
</dbReference>
<dbReference type="InterPro" id="IPR036291">
    <property type="entry name" value="NAD(P)-bd_dom_sf"/>
</dbReference>
<name>A0ABS4XXD5_9ACTN</name>
<protein>
    <submittedName>
        <fullName evidence="5">NADP-dependent 3-hydroxy acid dehydrogenase YdfG</fullName>
    </submittedName>
</protein>
<evidence type="ECO:0000256" key="1">
    <source>
        <dbReference type="ARBA" id="ARBA00006484"/>
    </source>
</evidence>
<dbReference type="InterPro" id="IPR002347">
    <property type="entry name" value="SDR_fam"/>
</dbReference>
<sequence length="272" mass="27729">MTADPTQAPTQAPARTQAPAQELAGTTALVTGASSGIGEATALALAAQGACVVLAARRRDRLEKTAATVTAAGGRAVVAEADLSGEAGATAAVSAAVAATGRLDIVVNSAGVLLLGPVEDAPAEEWHRMVNVNLLGTALVTRAALPHLLRAAADGPRHVADLVNVSSLGGRVATANTAVYNAAKFGVNGFSEALRQEVARRHLRVCVVEPGFVATELPRHSRPEVLGALAGDFDPGEPMRPSDVAGTIVHVVTRPRHMAIGEVLLRPAEQLA</sequence>
<dbReference type="RefSeq" id="WP_209513676.1">
    <property type="nucleotide sequence ID" value="NZ_JAGIOH010000001.1"/>
</dbReference>
<evidence type="ECO:0000256" key="2">
    <source>
        <dbReference type="ARBA" id="ARBA00023002"/>
    </source>
</evidence>
<evidence type="ECO:0000256" key="3">
    <source>
        <dbReference type="RuleBase" id="RU000363"/>
    </source>
</evidence>
<dbReference type="Gene3D" id="3.40.50.720">
    <property type="entry name" value="NAD(P)-binding Rossmann-like Domain"/>
    <property type="match status" value="1"/>
</dbReference>
<keyword evidence="6" id="KW-1185">Reference proteome</keyword>
<comment type="similarity">
    <text evidence="1 3">Belongs to the short-chain dehydrogenases/reductases (SDR) family.</text>
</comment>
<reference evidence="5 6" key="1">
    <citation type="submission" date="2021-03" db="EMBL/GenBank/DDBJ databases">
        <title>Sequencing the genomes of 1000 actinobacteria strains.</title>
        <authorList>
            <person name="Klenk H.-P."/>
        </authorList>
    </citation>
    <scope>NUCLEOTIDE SEQUENCE [LARGE SCALE GENOMIC DNA]</scope>
    <source>
        <strain evidence="5 6">DSM 41480</strain>
    </source>
</reference>
<dbReference type="PANTHER" id="PTHR44196">
    <property type="entry name" value="DEHYDROGENASE/REDUCTASE SDR FAMILY MEMBER 7B"/>
    <property type="match status" value="1"/>
</dbReference>
<accession>A0ABS4XXD5</accession>
<evidence type="ECO:0000313" key="6">
    <source>
        <dbReference type="Proteomes" id="UP001519291"/>
    </source>
</evidence>
<dbReference type="Proteomes" id="UP001519291">
    <property type="component" value="Unassembled WGS sequence"/>
</dbReference>
<keyword evidence="2" id="KW-0560">Oxidoreductase</keyword>
<organism evidence="5 6">
    <name type="scientific">Streptomyces syringium</name>
    <dbReference type="NCBI Taxonomy" id="76729"/>
    <lineage>
        <taxon>Bacteria</taxon>
        <taxon>Bacillati</taxon>
        <taxon>Actinomycetota</taxon>
        <taxon>Actinomycetes</taxon>
        <taxon>Kitasatosporales</taxon>
        <taxon>Streptomycetaceae</taxon>
        <taxon>Streptomyces</taxon>
    </lineage>
</organism>
<dbReference type="GeneID" id="91567510"/>
<dbReference type="PROSITE" id="PS00061">
    <property type="entry name" value="ADH_SHORT"/>
    <property type="match status" value="1"/>
</dbReference>
<dbReference type="SUPFAM" id="SSF51735">
    <property type="entry name" value="NAD(P)-binding Rossmann-fold domains"/>
    <property type="match status" value="1"/>
</dbReference>
<dbReference type="Pfam" id="PF00106">
    <property type="entry name" value="adh_short"/>
    <property type="match status" value="1"/>
</dbReference>